<dbReference type="EMBL" id="NBNE01001012">
    <property type="protein sequence ID" value="OWZ16007.1"/>
    <property type="molecule type" value="Genomic_DNA"/>
</dbReference>
<evidence type="ECO:0000313" key="1">
    <source>
        <dbReference type="EMBL" id="OWZ16007.1"/>
    </source>
</evidence>
<accession>A0A225WG59</accession>
<proteinExistence type="predicted"/>
<dbReference type="OrthoDB" id="143624at2759"/>
<gene>
    <name evidence="1" type="ORF">PHMEG_00010259</name>
</gene>
<dbReference type="AlphaFoldDB" id="A0A225WG59"/>
<comment type="caution">
    <text evidence="1">The sequence shown here is derived from an EMBL/GenBank/DDBJ whole genome shotgun (WGS) entry which is preliminary data.</text>
</comment>
<keyword evidence="2" id="KW-1185">Reference proteome</keyword>
<name>A0A225WG59_9STRA</name>
<dbReference type="Proteomes" id="UP000198211">
    <property type="component" value="Unassembled WGS sequence"/>
</dbReference>
<protein>
    <submittedName>
        <fullName evidence="1">Uncharacterized protein</fullName>
    </submittedName>
</protein>
<sequence>MSATVSEAEFRKYLHEYGASPSEVGSFLTARYWGSNDTLATYGIKLQMDLFVICRSKNTDYITMQQFKPETRR</sequence>
<organism evidence="1 2">
    <name type="scientific">Phytophthora megakarya</name>
    <dbReference type="NCBI Taxonomy" id="4795"/>
    <lineage>
        <taxon>Eukaryota</taxon>
        <taxon>Sar</taxon>
        <taxon>Stramenopiles</taxon>
        <taxon>Oomycota</taxon>
        <taxon>Peronosporomycetes</taxon>
        <taxon>Peronosporales</taxon>
        <taxon>Peronosporaceae</taxon>
        <taxon>Phytophthora</taxon>
    </lineage>
</organism>
<evidence type="ECO:0000313" key="2">
    <source>
        <dbReference type="Proteomes" id="UP000198211"/>
    </source>
</evidence>
<reference evidence="2" key="1">
    <citation type="submission" date="2017-03" db="EMBL/GenBank/DDBJ databases">
        <title>Phytopthora megakarya and P. palmivora, two closely related causual agents of cacao black pod achieved similar genome size and gene model numbers by different mechanisms.</title>
        <authorList>
            <person name="Ali S."/>
            <person name="Shao J."/>
            <person name="Larry D.J."/>
            <person name="Kronmiller B."/>
            <person name="Shen D."/>
            <person name="Strem M.D."/>
            <person name="Melnick R.L."/>
            <person name="Guiltinan M.J."/>
            <person name="Tyler B.M."/>
            <person name="Meinhardt L.W."/>
            <person name="Bailey B.A."/>
        </authorList>
    </citation>
    <scope>NUCLEOTIDE SEQUENCE [LARGE SCALE GENOMIC DNA]</scope>
    <source>
        <strain evidence="2">zdho120</strain>
    </source>
</reference>